<comment type="caution">
    <text evidence="1">The sequence shown here is derived from an EMBL/GenBank/DDBJ whole genome shotgun (WGS) entry which is preliminary data.</text>
</comment>
<dbReference type="EC" id="2.7.7.7" evidence="1"/>
<dbReference type="Pfam" id="PF13177">
    <property type="entry name" value="DNA_pol3_delta2"/>
    <property type="match status" value="1"/>
</dbReference>
<evidence type="ECO:0000313" key="2">
    <source>
        <dbReference type="Proteomes" id="UP000553034"/>
    </source>
</evidence>
<keyword evidence="1" id="KW-0548">Nucleotidyltransferase</keyword>
<protein>
    <submittedName>
        <fullName evidence="1">DNA polymerase-3 subunit delta</fullName>
        <ecNumber evidence="1">2.7.7.7</ecNumber>
    </submittedName>
</protein>
<dbReference type="Gene3D" id="3.40.50.300">
    <property type="entry name" value="P-loop containing nucleotide triphosphate hydrolases"/>
    <property type="match status" value="1"/>
</dbReference>
<dbReference type="InterPro" id="IPR027417">
    <property type="entry name" value="P-loop_NTPase"/>
</dbReference>
<evidence type="ECO:0000313" key="1">
    <source>
        <dbReference type="EMBL" id="MBB4118430.1"/>
    </source>
</evidence>
<reference evidence="1 2" key="1">
    <citation type="submission" date="2020-08" db="EMBL/GenBank/DDBJ databases">
        <title>Genomic Encyclopedia of Type Strains, Phase IV (KMG-IV): sequencing the most valuable type-strain genomes for metagenomic binning, comparative biology and taxonomic classification.</title>
        <authorList>
            <person name="Goeker M."/>
        </authorList>
    </citation>
    <scope>NUCLEOTIDE SEQUENCE [LARGE SCALE GENOMIC DNA]</scope>
    <source>
        <strain evidence="1 2">DSM 29568</strain>
    </source>
</reference>
<dbReference type="PANTHER" id="PTHR11669:SF8">
    <property type="entry name" value="DNA POLYMERASE III SUBUNIT DELTA"/>
    <property type="match status" value="1"/>
</dbReference>
<dbReference type="RefSeq" id="WP_183476501.1">
    <property type="nucleotide sequence ID" value="NZ_JACIFO010000002.1"/>
</dbReference>
<proteinExistence type="predicted"/>
<accession>A0A840EN82</accession>
<name>A0A840EN82_9FLAO</name>
<organism evidence="1 2">
    <name type="scientific">Mesonia hippocampi</name>
    <dbReference type="NCBI Taxonomy" id="1628250"/>
    <lineage>
        <taxon>Bacteria</taxon>
        <taxon>Pseudomonadati</taxon>
        <taxon>Bacteroidota</taxon>
        <taxon>Flavobacteriia</taxon>
        <taxon>Flavobacteriales</taxon>
        <taxon>Flavobacteriaceae</taxon>
        <taxon>Mesonia</taxon>
    </lineage>
</organism>
<dbReference type="GO" id="GO:0006261">
    <property type="term" value="P:DNA-templated DNA replication"/>
    <property type="evidence" value="ECO:0007669"/>
    <property type="project" value="TreeGrafter"/>
</dbReference>
<dbReference type="PANTHER" id="PTHR11669">
    <property type="entry name" value="REPLICATION FACTOR C / DNA POLYMERASE III GAMMA-TAU SUBUNIT"/>
    <property type="match status" value="1"/>
</dbReference>
<dbReference type="EMBL" id="JACIFO010000002">
    <property type="protein sequence ID" value="MBB4118430.1"/>
    <property type="molecule type" value="Genomic_DNA"/>
</dbReference>
<keyword evidence="1" id="KW-0808">Transferase</keyword>
<dbReference type="SUPFAM" id="SSF52540">
    <property type="entry name" value="P-loop containing nucleoside triphosphate hydrolases"/>
    <property type="match status" value="1"/>
</dbReference>
<dbReference type="AlphaFoldDB" id="A0A840EN82"/>
<gene>
    <name evidence="1" type="ORF">GGR32_000704</name>
</gene>
<dbReference type="Proteomes" id="UP000553034">
    <property type="component" value="Unassembled WGS sequence"/>
</dbReference>
<dbReference type="InterPro" id="IPR050238">
    <property type="entry name" value="DNA_Rep/Repair_Clamp_Loader"/>
</dbReference>
<dbReference type="GO" id="GO:0003887">
    <property type="term" value="F:DNA-directed DNA polymerase activity"/>
    <property type="evidence" value="ECO:0007669"/>
    <property type="project" value="UniProtKB-EC"/>
</dbReference>
<sequence length="382" mass="43519">MEFSDVLGLPHLKNHLITSADSGRIPHAQLFVGASGSGTLPMAIAYARYLICNLNKDTKAQACAAKFNKLAHPDLHFAFPVNTSTKVKKDAVSAHYLNDWNSFLANNPYGNLYQWYSHIGIENKQGIIGVNEATDIVKSLSLKSFEGGYKVMLIWGADKMNDSAANKLLKLIEEPPQKTVFILITEQEDQILTTIKSRCQVLHFPPLSEEIITQALIEKQQCEPTEAKKIAHVANGDYNKALKNLNQDYTDDVFENWFIIWVRTAFSAKKNKKAIQSLLQWSDEITSSNRETQKNFLLYCLDFFRQALLLNYKTDNLVYLSTKTKGFELEKFAPFVHNGNILEIQKEIEKAIYHIERNGYAKTIFTDLSIRLTRLLHRKEIV</sequence>
<keyword evidence="2" id="KW-1185">Reference proteome</keyword>